<name>A0A9X4KWF7_9BACL</name>
<evidence type="ECO:0000313" key="2">
    <source>
        <dbReference type="EMBL" id="MDG0812430.1"/>
    </source>
</evidence>
<dbReference type="NCBIfam" id="TIGR02530">
    <property type="entry name" value="flg_new"/>
    <property type="match status" value="1"/>
</dbReference>
<feature type="region of interest" description="Disordered" evidence="1">
    <location>
        <begin position="1"/>
        <end position="22"/>
    </location>
</feature>
<gene>
    <name evidence="2" type="ORF">OMP40_26120</name>
</gene>
<dbReference type="InterPro" id="IPR013367">
    <property type="entry name" value="Flagellar_put"/>
</dbReference>
<dbReference type="RefSeq" id="WP_277535749.1">
    <property type="nucleotide sequence ID" value="NZ_JAPDIA010000008.1"/>
</dbReference>
<dbReference type="EMBL" id="JAPDIA010000008">
    <property type="protein sequence ID" value="MDG0812430.1"/>
    <property type="molecule type" value="Genomic_DNA"/>
</dbReference>
<keyword evidence="2" id="KW-0282">Flagellum</keyword>
<dbReference type="Pfam" id="PF12611">
    <property type="entry name" value="Flagellar_put"/>
    <property type="match status" value="1"/>
</dbReference>
<organism evidence="2 3">
    <name type="scientific">Cohnella rhizosphaerae</name>
    <dbReference type="NCBI Taxonomy" id="1457232"/>
    <lineage>
        <taxon>Bacteria</taxon>
        <taxon>Bacillati</taxon>
        <taxon>Bacillota</taxon>
        <taxon>Bacilli</taxon>
        <taxon>Bacillales</taxon>
        <taxon>Paenibacillaceae</taxon>
        <taxon>Cohnella</taxon>
    </lineage>
</organism>
<evidence type="ECO:0000313" key="3">
    <source>
        <dbReference type="Proteomes" id="UP001153404"/>
    </source>
</evidence>
<proteinExistence type="predicted"/>
<comment type="caution">
    <text evidence="2">The sequence shown here is derived from an EMBL/GenBank/DDBJ whole genome shotgun (WGS) entry which is preliminary data.</text>
</comment>
<protein>
    <submittedName>
        <fullName evidence="2">Flagellar biosynthesis protein</fullName>
    </submittedName>
</protein>
<accession>A0A9X4KWF7</accession>
<evidence type="ECO:0000256" key="1">
    <source>
        <dbReference type="SAM" id="MobiDB-lite"/>
    </source>
</evidence>
<dbReference type="Proteomes" id="UP001153404">
    <property type="component" value="Unassembled WGS sequence"/>
</dbReference>
<dbReference type="AlphaFoldDB" id="A0A9X4KWF7"/>
<keyword evidence="3" id="KW-1185">Reference proteome</keyword>
<keyword evidence="2" id="KW-0966">Cell projection</keyword>
<reference evidence="2" key="1">
    <citation type="submission" date="2022-10" db="EMBL/GenBank/DDBJ databases">
        <title>Comparative genomic analysis of Cohnella hashimotonis sp. nov., isolated from the International Space Station.</title>
        <authorList>
            <person name="Simpson A."/>
            <person name="Venkateswaran K."/>
        </authorList>
    </citation>
    <scope>NUCLEOTIDE SEQUENCE</scope>
    <source>
        <strain evidence="2">DSM 28161</strain>
    </source>
</reference>
<keyword evidence="2" id="KW-0969">Cilium</keyword>
<sequence>MNDPLSGLNAGHPGRAIVPLTAATPQRLRNTEETKSHDGNAFKTMLAAESLKFSHHAEQRLSQRGIELGPEQLSAIASALDQASAKGAKDSLVLYRNVAMIVNVPSRTVVTAMDDKSMQQHVFTNIDSAVFVK</sequence>